<dbReference type="InterPro" id="IPR009009">
    <property type="entry name" value="RlpA-like_DPBB"/>
</dbReference>
<dbReference type="CDD" id="cd22268">
    <property type="entry name" value="DPBB_RlpA-like"/>
    <property type="match status" value="1"/>
</dbReference>
<dbReference type="InterPro" id="IPR011098">
    <property type="entry name" value="G5_dom"/>
</dbReference>
<sequence length="173" mass="19558">MEIVIDRIVDLEVMETKSVPFAVVRQNDANAYYGQEALIQSGRDGEREQKFLITYKNGVEIARKLLADRAVRAPQDEIRNFGTKIEIVERVEGRASWYAYRDCMCAAHPFYDKGRFVRVTATNSGKSVIVQINDRGPDQSIHPDRVIDLDAVVYRELAPLGSGTIAVKTELLR</sequence>
<evidence type="ECO:0000313" key="3">
    <source>
        <dbReference type="EMBL" id="OGE74502.1"/>
    </source>
</evidence>
<organism evidence="3 4">
    <name type="scientific">Candidatus Doudnabacteria bacterium RIFCSPHIGHO2_01_52_17</name>
    <dbReference type="NCBI Taxonomy" id="1817820"/>
    <lineage>
        <taxon>Bacteria</taxon>
        <taxon>Candidatus Doudnaibacteriota</taxon>
    </lineage>
</organism>
<dbReference type="PANTHER" id="PTHR34183:SF1">
    <property type="entry name" value="ENDOLYTIC PEPTIDOGLYCAN TRANSGLYCOSYLASE RLPA"/>
    <property type="match status" value="1"/>
</dbReference>
<dbReference type="Proteomes" id="UP000176547">
    <property type="component" value="Unassembled WGS sequence"/>
</dbReference>
<feature type="domain" description="G5" evidence="2">
    <location>
        <begin position="5"/>
        <end position="85"/>
    </location>
</feature>
<dbReference type="EMBL" id="MFEG01000067">
    <property type="protein sequence ID" value="OGE74502.1"/>
    <property type="molecule type" value="Genomic_DNA"/>
</dbReference>
<proteinExistence type="predicted"/>
<keyword evidence="1" id="KW-0732">Signal</keyword>
<evidence type="ECO:0000259" key="2">
    <source>
        <dbReference type="PROSITE" id="PS51109"/>
    </source>
</evidence>
<dbReference type="InterPro" id="IPR036908">
    <property type="entry name" value="RlpA-like_sf"/>
</dbReference>
<dbReference type="Pfam" id="PF07501">
    <property type="entry name" value="G5"/>
    <property type="match status" value="1"/>
</dbReference>
<evidence type="ECO:0000313" key="4">
    <source>
        <dbReference type="Proteomes" id="UP000176547"/>
    </source>
</evidence>
<dbReference type="Gene3D" id="2.40.40.10">
    <property type="entry name" value="RlpA-like domain"/>
    <property type="match status" value="1"/>
</dbReference>
<comment type="caution">
    <text evidence="3">The sequence shown here is derived from an EMBL/GenBank/DDBJ whole genome shotgun (WGS) entry which is preliminary data.</text>
</comment>
<dbReference type="PANTHER" id="PTHR34183">
    <property type="entry name" value="ENDOLYTIC PEPTIDOGLYCAN TRANSGLYCOSYLASE RLPA"/>
    <property type="match status" value="1"/>
</dbReference>
<protein>
    <recommendedName>
        <fullName evidence="2">G5 domain-containing protein</fullName>
    </recommendedName>
</protein>
<dbReference type="PROSITE" id="PS51109">
    <property type="entry name" value="G5"/>
    <property type="match status" value="1"/>
</dbReference>
<evidence type="ECO:0000256" key="1">
    <source>
        <dbReference type="ARBA" id="ARBA00022729"/>
    </source>
</evidence>
<dbReference type="SMART" id="SM01208">
    <property type="entry name" value="G5"/>
    <property type="match status" value="1"/>
</dbReference>
<dbReference type="AlphaFoldDB" id="A0A1F5NAB0"/>
<reference evidence="3 4" key="1">
    <citation type="journal article" date="2016" name="Nat. Commun.">
        <title>Thousands of microbial genomes shed light on interconnected biogeochemical processes in an aquifer system.</title>
        <authorList>
            <person name="Anantharaman K."/>
            <person name="Brown C.T."/>
            <person name="Hug L.A."/>
            <person name="Sharon I."/>
            <person name="Castelle C.J."/>
            <person name="Probst A.J."/>
            <person name="Thomas B.C."/>
            <person name="Singh A."/>
            <person name="Wilkins M.J."/>
            <person name="Karaoz U."/>
            <person name="Brodie E.L."/>
            <person name="Williams K.H."/>
            <person name="Hubbard S.S."/>
            <person name="Banfield J.F."/>
        </authorList>
    </citation>
    <scope>NUCLEOTIDE SEQUENCE [LARGE SCALE GENOMIC DNA]</scope>
</reference>
<accession>A0A1F5NAB0</accession>
<dbReference type="Gene3D" id="2.20.230.10">
    <property type="entry name" value="Resuscitation-promoting factor rpfb"/>
    <property type="match status" value="1"/>
</dbReference>
<dbReference type="Pfam" id="PF03330">
    <property type="entry name" value="DPBB_1"/>
    <property type="match status" value="1"/>
</dbReference>
<name>A0A1F5NAB0_9BACT</name>
<dbReference type="SUPFAM" id="SSF50685">
    <property type="entry name" value="Barwin-like endoglucanases"/>
    <property type="match status" value="1"/>
</dbReference>
<gene>
    <name evidence="3" type="ORF">A3K06_00090</name>
</gene>